<name>A0A926INV2_9BACT</name>
<evidence type="ECO:0000313" key="7">
    <source>
        <dbReference type="EMBL" id="MBC8592634.1"/>
    </source>
</evidence>
<dbReference type="AlphaFoldDB" id="A0A926INV2"/>
<dbReference type="GO" id="GO:0030246">
    <property type="term" value="F:carbohydrate binding"/>
    <property type="evidence" value="ECO:0007669"/>
    <property type="project" value="InterPro"/>
</dbReference>
<dbReference type="InterPro" id="IPR050883">
    <property type="entry name" value="PNGase"/>
</dbReference>
<organism evidence="7 8">
    <name type="scientific">Jilunia laotingensis</name>
    <dbReference type="NCBI Taxonomy" id="2763675"/>
    <lineage>
        <taxon>Bacteria</taxon>
        <taxon>Pseudomonadati</taxon>
        <taxon>Bacteroidota</taxon>
        <taxon>Bacteroidia</taxon>
        <taxon>Bacteroidales</taxon>
        <taxon>Bacteroidaceae</taxon>
        <taxon>Jilunia</taxon>
    </lineage>
</organism>
<dbReference type="PANTHER" id="PTHR12143">
    <property type="entry name" value="PEPTIDE N-GLYCANASE PNGASE -RELATED"/>
    <property type="match status" value="1"/>
</dbReference>
<keyword evidence="4" id="KW-0732">Signal</keyword>
<dbReference type="InterPro" id="IPR005887">
    <property type="entry name" value="GH92_a_mannosidase_put"/>
</dbReference>
<comment type="caution">
    <text evidence="7">The sequence shown here is derived from an EMBL/GenBank/DDBJ whole genome shotgun (WGS) entry which is preliminary data.</text>
</comment>
<protein>
    <submittedName>
        <fullName evidence="7">Glycoside hydrolase family 92 protein</fullName>
    </submittedName>
</protein>
<keyword evidence="8" id="KW-1185">Reference proteome</keyword>
<comment type="cofactor">
    <cofactor evidence="1">
        <name>Ca(2+)</name>
        <dbReference type="ChEBI" id="CHEBI:29108"/>
    </cofactor>
</comment>
<evidence type="ECO:0000259" key="6">
    <source>
        <dbReference type="Pfam" id="PF17678"/>
    </source>
</evidence>
<evidence type="ECO:0000256" key="1">
    <source>
        <dbReference type="ARBA" id="ARBA00001913"/>
    </source>
</evidence>
<feature type="domain" description="Glycosyl hydrolase family 92" evidence="5">
    <location>
        <begin position="264"/>
        <end position="724"/>
    </location>
</feature>
<feature type="chain" id="PRO_5038974887" evidence="4">
    <location>
        <begin position="20"/>
        <end position="742"/>
    </location>
</feature>
<dbReference type="Proteomes" id="UP000651085">
    <property type="component" value="Unassembled WGS sequence"/>
</dbReference>
<evidence type="ECO:0000256" key="4">
    <source>
        <dbReference type="SAM" id="SignalP"/>
    </source>
</evidence>
<comment type="subunit">
    <text evidence="2">Monomer.</text>
</comment>
<evidence type="ECO:0000313" key="8">
    <source>
        <dbReference type="Proteomes" id="UP000651085"/>
    </source>
</evidence>
<sequence>MKNRIIIFVITLFTGVSYACSQVDLSKYVDPYIGVDGGGNVFPGPCVPFGMVKLGPDCGNKDWNAGWDPTGNIHGFSHVHVSGTGGGCKYGNILMLPITGAIQLNDYSSPRSEEAIALSSYSVKLDRYNTQARLTALSKSGFHEYTFPESNDSKIIIDLGSFLQSHEKQMLVGSEVRILSDTEVEGYSRIRGGWNEGGPYTVYFYARFDTPAKETGTWKSNRLYPGKLSQTDTNEKTGAYFTYQTVKGQKVCAQVGISFMGTNKAKANLEEMKSWNFEEVRNTAVNQWNEILSKVQLTGSEENKKIFYTAMYHSFLQPVNRTGENPKWASDEPYYDDYFAIWDTFRATHPLFTLLVPSIQTDMIRSLIDIYKHDGYMPDARSGNDNGRVQGGSDCDILIADAMVKGLKGIDYETALQSMIKNAEIAPGGDERKEGRGGIDDYNTLGYVSTRHERAGSRTFEYANCDFAIATVAKRLGKQEIAEKYYQRSNNWQNIWNDGIESLGHKGFLWPKNADGSWCPEDKFSVFTSGTWPDFLYETFSWEMSFYVPHDVNKLIEKCGGKKQFINRLDTYFTHERWDQRWFMGLFQISNEPGFLVPTFYNYAGRPDKTAEVVRKTLRTRYNTTREGIPGNDDSGSMSSWYIFHALGFYPNAGQDVYLISSPLFQAATLSLENGKELKITAKNASDKNIYVQSVRLNGKELDKCWFRHTDIANGGSLEFIMGSKPSKWGKSGELPPSLSTN</sequence>
<evidence type="ECO:0000259" key="5">
    <source>
        <dbReference type="Pfam" id="PF07971"/>
    </source>
</evidence>
<dbReference type="NCBIfam" id="TIGR01180">
    <property type="entry name" value="aman2_put"/>
    <property type="match status" value="1"/>
</dbReference>
<dbReference type="InterPro" id="IPR008928">
    <property type="entry name" value="6-hairpin_glycosidase_sf"/>
</dbReference>
<dbReference type="GO" id="GO:0005829">
    <property type="term" value="C:cytosol"/>
    <property type="evidence" value="ECO:0007669"/>
    <property type="project" value="TreeGrafter"/>
</dbReference>
<dbReference type="EMBL" id="JACRTF010000001">
    <property type="protein sequence ID" value="MBC8592634.1"/>
    <property type="molecule type" value="Genomic_DNA"/>
</dbReference>
<proteinExistence type="predicted"/>
<dbReference type="InterPro" id="IPR041371">
    <property type="entry name" value="GH92_N"/>
</dbReference>
<dbReference type="RefSeq" id="WP_262433806.1">
    <property type="nucleotide sequence ID" value="NZ_JACRTF010000001.1"/>
</dbReference>
<keyword evidence="7" id="KW-0378">Hydrolase</keyword>
<dbReference type="InterPro" id="IPR012939">
    <property type="entry name" value="Glyco_hydro_92"/>
</dbReference>
<dbReference type="Gene3D" id="2.70.98.10">
    <property type="match status" value="1"/>
</dbReference>
<dbReference type="FunFam" id="3.30.2080.10:FF:000001">
    <property type="entry name" value="Alpha-1,2-mannosidase subfamily"/>
    <property type="match status" value="1"/>
</dbReference>
<feature type="signal peptide" evidence="4">
    <location>
        <begin position="1"/>
        <end position="19"/>
    </location>
</feature>
<dbReference type="Gene3D" id="1.20.1610.10">
    <property type="entry name" value="alpha-1,2-mannosidases domains"/>
    <property type="match status" value="1"/>
</dbReference>
<gene>
    <name evidence="7" type="ORF">H8744_05095</name>
</gene>
<feature type="domain" description="Glycosyl hydrolase family 92 N-terminal" evidence="6">
    <location>
        <begin position="28"/>
        <end position="258"/>
    </location>
</feature>
<dbReference type="InterPro" id="IPR014718">
    <property type="entry name" value="GH-type_carb-bd"/>
</dbReference>
<dbReference type="Gene3D" id="1.20.1050.60">
    <property type="entry name" value="alpha-1,2-mannosidase"/>
    <property type="match status" value="1"/>
</dbReference>
<dbReference type="PANTHER" id="PTHR12143:SF38">
    <property type="entry name" value="ALPHA-1,2-MANNOSIDASE FAMILY PROTEIN (AFU_ORTHOLOGUE AFUA_5G10520)"/>
    <property type="match status" value="1"/>
</dbReference>
<accession>A0A926INV2</accession>
<evidence type="ECO:0000256" key="3">
    <source>
        <dbReference type="ARBA" id="ARBA00022837"/>
    </source>
</evidence>
<dbReference type="GO" id="GO:0005975">
    <property type="term" value="P:carbohydrate metabolic process"/>
    <property type="evidence" value="ECO:0007669"/>
    <property type="project" value="InterPro"/>
</dbReference>
<evidence type="ECO:0000256" key="2">
    <source>
        <dbReference type="ARBA" id="ARBA00011245"/>
    </source>
</evidence>
<dbReference type="GO" id="GO:0000224">
    <property type="term" value="F:peptide-N4-(N-acetyl-beta-glucosaminyl)asparagine amidase activity"/>
    <property type="evidence" value="ECO:0007669"/>
    <property type="project" value="TreeGrafter"/>
</dbReference>
<dbReference type="Pfam" id="PF07971">
    <property type="entry name" value="Glyco_hydro_92"/>
    <property type="match status" value="1"/>
</dbReference>
<reference evidence="7" key="1">
    <citation type="submission" date="2020-08" db="EMBL/GenBank/DDBJ databases">
        <title>Genome public.</title>
        <authorList>
            <person name="Liu C."/>
            <person name="Sun Q."/>
        </authorList>
    </citation>
    <scope>NUCLEOTIDE SEQUENCE</scope>
    <source>
        <strain evidence="7">N12</strain>
    </source>
</reference>
<dbReference type="SUPFAM" id="SSF48208">
    <property type="entry name" value="Six-hairpin glycosidases"/>
    <property type="match status" value="1"/>
</dbReference>
<dbReference type="Pfam" id="PF17678">
    <property type="entry name" value="Glyco_hydro_92N"/>
    <property type="match status" value="1"/>
</dbReference>
<dbReference type="GO" id="GO:0006516">
    <property type="term" value="P:glycoprotein catabolic process"/>
    <property type="evidence" value="ECO:0007669"/>
    <property type="project" value="TreeGrafter"/>
</dbReference>
<dbReference type="Gene3D" id="3.30.2080.10">
    <property type="entry name" value="GH92 mannosidase domain"/>
    <property type="match status" value="1"/>
</dbReference>
<keyword evidence="3" id="KW-0106">Calcium</keyword>
<dbReference type="PROSITE" id="PS51257">
    <property type="entry name" value="PROKAR_LIPOPROTEIN"/>
    <property type="match status" value="1"/>
</dbReference>